<organism evidence="4 5">
    <name type="scientific">Propithecus coquereli</name>
    <name type="common">Coquerel's sifaka</name>
    <name type="synonym">Propithecus verreauxi coquereli</name>
    <dbReference type="NCBI Taxonomy" id="379532"/>
    <lineage>
        <taxon>Eukaryota</taxon>
        <taxon>Metazoa</taxon>
        <taxon>Chordata</taxon>
        <taxon>Craniata</taxon>
        <taxon>Vertebrata</taxon>
        <taxon>Euteleostomi</taxon>
        <taxon>Mammalia</taxon>
        <taxon>Eutheria</taxon>
        <taxon>Euarchontoglires</taxon>
        <taxon>Primates</taxon>
        <taxon>Strepsirrhini</taxon>
        <taxon>Lemuriformes</taxon>
        <taxon>Indriidae</taxon>
        <taxon>Propithecus</taxon>
    </lineage>
</organism>
<dbReference type="CDD" id="cd23949">
    <property type="entry name" value="Niban-like"/>
    <property type="match status" value="1"/>
</dbReference>
<gene>
    <name evidence="4" type="primary">NIBAN1</name>
</gene>
<comment type="similarity">
    <text evidence="1">Belongs to the Niban family.</text>
</comment>
<reference evidence="4" key="2">
    <citation type="submission" date="2025-09" db="UniProtKB">
        <authorList>
            <consortium name="Ensembl"/>
        </authorList>
    </citation>
    <scope>IDENTIFICATION</scope>
</reference>
<evidence type="ECO:0000313" key="4">
    <source>
        <dbReference type="Ensembl" id="ENSPCOP00000030560.1"/>
    </source>
</evidence>
<sequence>MGGAASSQLDEGKCAYIRGKTEAAIKNFSPYYSRQYSVAFCNHVRSEVEQQRDLTSQFLKTKVNRGHLVYMFLPLKKAYQRGAAPKSRILPAGGKVSTSEEEYNLLSDKHFPDPLASGEKENTQPFVVMPKEFPVYLWQPFLRHGYFCFREAAEQKKFSTLLSDCIRHLNHDYMKQTTFEAQAFLEAVQFFRQEKGHYGAWEMITGDEIQVLSNLVMEELLPTLQTDLLPKMKGKKNDRKRTWLCLLEEAYNLVQQQVSEGLSALKEECRTLTKGLEGTIRSDMDQIVNSKNFLTGKIRAMVAEPAEKSCVESVQPFLASILEELMGPVSSGFREVRALFEKEVDELGQSFQTSKDSVQLKEDLGRLMNLPLDSVKMEPCYVKVDLLQERLQDLKSRFRFPHVDLVVQRTQNYMQELMENAVFTFEQLLSPHLQGEASKTAVAIEKVKLRVLKQYDYDSSTIRKKIFQEALVQITLPTVQKALASTCKPLSMIHKQTVFTQTKMIKEAAVLKKHNLFEDNMALPSESVSSLTDLKIPTGSNQASPARRASAILPGVLGGETLSNEVFQEAEEEKPGVPGAPATGDSPSLPGPSPPPGGAGQVIISRMDGSAVTPVAAEDTAGLSGTQASELEFGGAPEDEEPAQEQPESGSASGSLKELRKLLTETVEVPVQSVLATEKDENEETLAPQENEKGEEKAHQAAASLEDDGEGGEVSEREAGGRELGASAEACGGLPTEEPAGKAPPRAAWEGGEAECGVEAEATLQGGSPLGSGPVCPQESQVSEEQESTGGESSPRQVSASASTGATQAARVHECQWVVEDAPNTDVLVSHEDDGKEREGAQQSSPEQPSE</sequence>
<dbReference type="PANTHER" id="PTHR14392">
    <property type="entry name" value="NIBAN FAMILY MEMBER"/>
    <property type="match status" value="1"/>
</dbReference>
<dbReference type="Proteomes" id="UP000233160">
    <property type="component" value="Unassembled WGS sequence"/>
</dbReference>
<dbReference type="GO" id="GO:0045727">
    <property type="term" value="P:positive regulation of translation"/>
    <property type="evidence" value="ECO:0007669"/>
    <property type="project" value="Ensembl"/>
</dbReference>
<evidence type="ECO:0000256" key="2">
    <source>
        <dbReference type="SAM" id="MobiDB-lite"/>
    </source>
</evidence>
<accession>A0A2K6GWF5</accession>
<dbReference type="Pfam" id="PF26089">
    <property type="entry name" value="PH_Niban2"/>
    <property type="match status" value="1"/>
</dbReference>
<dbReference type="GO" id="GO:0005829">
    <property type="term" value="C:cytosol"/>
    <property type="evidence" value="ECO:0007669"/>
    <property type="project" value="Ensembl"/>
</dbReference>
<evidence type="ECO:0000259" key="3">
    <source>
        <dbReference type="Pfam" id="PF26086"/>
    </source>
</evidence>
<feature type="domain" description="Niban 1/2/3" evidence="3">
    <location>
        <begin position="308"/>
        <end position="477"/>
    </location>
</feature>
<feature type="region of interest" description="Disordered" evidence="2">
    <location>
        <begin position="632"/>
        <end position="851"/>
    </location>
</feature>
<evidence type="ECO:0000313" key="5">
    <source>
        <dbReference type="Proteomes" id="UP000233160"/>
    </source>
</evidence>
<protein>
    <submittedName>
        <fullName evidence="4">Niban apoptosis regulator 1</fullName>
    </submittedName>
</protein>
<keyword evidence="5" id="KW-1185">Reference proteome</keyword>
<feature type="compositionally biased region" description="Basic and acidic residues" evidence="2">
    <location>
        <begin position="829"/>
        <end position="840"/>
    </location>
</feature>
<dbReference type="Ensembl" id="ENSPCOT00000041508.1">
    <property type="protein sequence ID" value="ENSPCOP00000030560.1"/>
    <property type="gene ID" value="ENSPCOG00000027999.1"/>
</dbReference>
<dbReference type="GeneTree" id="ENSGT00940000154149"/>
<feature type="compositionally biased region" description="Polar residues" evidence="2">
    <location>
        <begin position="841"/>
        <end position="851"/>
    </location>
</feature>
<dbReference type="PANTHER" id="PTHR14392:SF3">
    <property type="entry name" value="PROTEIN NIBAN 1"/>
    <property type="match status" value="1"/>
</dbReference>
<reference evidence="4" key="1">
    <citation type="submission" date="2025-08" db="UniProtKB">
        <authorList>
            <consortium name="Ensembl"/>
        </authorList>
    </citation>
    <scope>IDENTIFICATION</scope>
</reference>
<dbReference type="GO" id="GO:0034976">
    <property type="term" value="P:response to endoplasmic reticulum stress"/>
    <property type="evidence" value="ECO:0007669"/>
    <property type="project" value="Ensembl"/>
</dbReference>
<dbReference type="OMA" id="VARVHEC"/>
<dbReference type="AlphaFoldDB" id="A0A2K6GWF5"/>
<evidence type="ECO:0000256" key="1">
    <source>
        <dbReference type="ARBA" id="ARBA00010251"/>
    </source>
</evidence>
<feature type="region of interest" description="Disordered" evidence="2">
    <location>
        <begin position="568"/>
        <end position="603"/>
    </location>
</feature>
<feature type="compositionally biased region" description="Low complexity" evidence="2">
    <location>
        <begin position="788"/>
        <end position="810"/>
    </location>
</feature>
<dbReference type="GO" id="GO:0005886">
    <property type="term" value="C:plasma membrane"/>
    <property type="evidence" value="ECO:0007669"/>
    <property type="project" value="Ensembl"/>
</dbReference>
<feature type="compositionally biased region" description="Basic and acidic residues" evidence="2">
    <location>
        <begin position="690"/>
        <end position="699"/>
    </location>
</feature>
<dbReference type="InterPro" id="IPR059060">
    <property type="entry name" value="Niban_1/2/3_dom"/>
</dbReference>
<name>A0A2K6GWF5_PROCO</name>
<dbReference type="Pfam" id="PF26086">
    <property type="entry name" value="Niban2"/>
    <property type="match status" value="1"/>
</dbReference>
<dbReference type="InterPro" id="IPR026088">
    <property type="entry name" value="Niban-like"/>
</dbReference>
<proteinExistence type="inferred from homology"/>